<sequence length="471" mass="55003">MLNIFRSSSIFGTILLALLFAVIRLPAEWIGVPLLPIEAKFLALGEKIAEGNWIYIDIWDNTPILPAFVYGISYFFFGKSVVPLHILASLLVFVQAIQWNYWLIKTKMYHERNQIPALIYLLLASLWWDCFTLTPEILANTFLIIALGNLLLHLNEQYHYQKGFDIGIYLGVAILCYFPSIFWLLGVMFVFATLSGTQIREYVLLCLGAFLPFALVGLIFYFKDAFGQFVEFFAFSGFWLSKEYAMSFLHFAIFLALPTIFLFFGVLFLLQSGGFINYQIRSQQALLFMLIFGVLGVFFTPEISIHSFAPFWAIVAFFVAHLFLLFRSRWLREVLFAFFLLVCIGLNYVFLLQKIPAKWQKYISLFENLQVPDIQNEKIWFLGKRWEFYLKNKASTPYFHYELAQKHLQFLDYYDIQAEIYDRLSQDLPTIIAGEKNTIEKIFKRLPALAQKYEYQGEKGWWKLKSIATNN</sequence>
<feature type="transmembrane region" description="Helical" evidence="1">
    <location>
        <begin position="72"/>
        <end position="97"/>
    </location>
</feature>
<name>A0A2N3IJK4_9BACT</name>
<dbReference type="AlphaFoldDB" id="A0A2N3IJK4"/>
<evidence type="ECO:0008006" key="4">
    <source>
        <dbReference type="Google" id="ProtNLM"/>
    </source>
</evidence>
<evidence type="ECO:0000313" key="3">
    <source>
        <dbReference type="Proteomes" id="UP000233387"/>
    </source>
</evidence>
<feature type="transmembrane region" description="Helical" evidence="1">
    <location>
        <begin position="282"/>
        <end position="299"/>
    </location>
</feature>
<feature type="transmembrane region" description="Helical" evidence="1">
    <location>
        <begin position="202"/>
        <end position="222"/>
    </location>
</feature>
<feature type="transmembrane region" description="Helical" evidence="1">
    <location>
        <begin position="166"/>
        <end position="190"/>
    </location>
</feature>
<dbReference type="OrthoDB" id="981402at2"/>
<keyword evidence="3" id="KW-1185">Reference proteome</keyword>
<accession>A0A2N3IJK4</accession>
<feature type="transmembrane region" description="Helical" evidence="1">
    <location>
        <begin position="305"/>
        <end position="326"/>
    </location>
</feature>
<organism evidence="2 3">
    <name type="scientific">Raineya orbicola</name>
    <dbReference type="NCBI Taxonomy" id="2016530"/>
    <lineage>
        <taxon>Bacteria</taxon>
        <taxon>Pseudomonadati</taxon>
        <taxon>Bacteroidota</taxon>
        <taxon>Cytophagia</taxon>
        <taxon>Cytophagales</taxon>
        <taxon>Raineyaceae</taxon>
        <taxon>Raineya</taxon>
    </lineage>
</organism>
<dbReference type="EMBL" id="NKXO01000005">
    <property type="protein sequence ID" value="PKQ70510.1"/>
    <property type="molecule type" value="Genomic_DNA"/>
</dbReference>
<evidence type="ECO:0000313" key="2">
    <source>
        <dbReference type="EMBL" id="PKQ70510.1"/>
    </source>
</evidence>
<feature type="transmembrane region" description="Helical" evidence="1">
    <location>
        <begin position="118"/>
        <end position="146"/>
    </location>
</feature>
<keyword evidence="1" id="KW-1133">Transmembrane helix</keyword>
<dbReference type="RefSeq" id="WP_101357696.1">
    <property type="nucleotide sequence ID" value="NZ_NKXO01000005.1"/>
</dbReference>
<proteinExistence type="predicted"/>
<evidence type="ECO:0000256" key="1">
    <source>
        <dbReference type="SAM" id="Phobius"/>
    </source>
</evidence>
<gene>
    <name evidence="2" type="ORF">Rain11_0430</name>
</gene>
<comment type="caution">
    <text evidence="2">The sequence shown here is derived from an EMBL/GenBank/DDBJ whole genome shotgun (WGS) entry which is preliminary data.</text>
</comment>
<reference evidence="2 3" key="1">
    <citation type="submission" date="2017-06" db="EMBL/GenBank/DDBJ databases">
        <title>Raineya orbicola gen. nov., sp. nov. a slightly thermophilic bacterium of the phylum Bacteroidetes and the description of Raineyaceae fam. nov.</title>
        <authorList>
            <person name="Albuquerque L."/>
            <person name="Polonia A.R.M."/>
            <person name="Barroso C."/>
            <person name="Froufe H.J.C."/>
            <person name="Lage O."/>
            <person name="Lobo-Da-Cunha A."/>
            <person name="Egas C."/>
            <person name="Da Costa M.S."/>
        </authorList>
    </citation>
    <scope>NUCLEOTIDE SEQUENCE [LARGE SCALE GENOMIC DNA]</scope>
    <source>
        <strain evidence="2 3">SPSPC-11</strain>
    </source>
</reference>
<feature type="transmembrane region" description="Helical" evidence="1">
    <location>
        <begin position="333"/>
        <end position="351"/>
    </location>
</feature>
<protein>
    <recommendedName>
        <fullName evidence="4">Dolichyl-phosphate-mannose-protein mannosyltransferase</fullName>
    </recommendedName>
</protein>
<dbReference type="Proteomes" id="UP000233387">
    <property type="component" value="Unassembled WGS sequence"/>
</dbReference>
<keyword evidence="1" id="KW-0812">Transmembrane</keyword>
<keyword evidence="1" id="KW-0472">Membrane</keyword>
<feature type="transmembrane region" description="Helical" evidence="1">
    <location>
        <begin position="248"/>
        <end position="270"/>
    </location>
</feature>